<dbReference type="RefSeq" id="WP_006861728.1">
    <property type="nucleotide sequence ID" value="NZ_ACCL02000008.1"/>
</dbReference>
<gene>
    <name evidence="2" type="ORF">BRYFOR_06934</name>
</gene>
<name>C6LE85_9FIRM</name>
<dbReference type="GO" id="GO:0006355">
    <property type="term" value="P:regulation of DNA-templated transcription"/>
    <property type="evidence" value="ECO:0007669"/>
    <property type="project" value="InterPro"/>
</dbReference>
<dbReference type="AlphaFoldDB" id="C6LE85"/>
<reference evidence="2" key="1">
    <citation type="submission" date="2009-07" db="EMBL/GenBank/DDBJ databases">
        <authorList>
            <person name="Weinstock G."/>
            <person name="Sodergren E."/>
            <person name="Clifton S."/>
            <person name="Fulton L."/>
            <person name="Fulton B."/>
            <person name="Courtney L."/>
            <person name="Fronick C."/>
            <person name="Harrison M."/>
            <person name="Strong C."/>
            <person name="Farmer C."/>
            <person name="Delahaunty K."/>
            <person name="Markovic C."/>
            <person name="Hall O."/>
            <person name="Minx P."/>
            <person name="Tomlinson C."/>
            <person name="Mitreva M."/>
            <person name="Nelson J."/>
            <person name="Hou S."/>
            <person name="Wollam A."/>
            <person name="Pepin K.H."/>
            <person name="Johnson M."/>
            <person name="Bhonagiri V."/>
            <person name="Nash W.E."/>
            <person name="Warren W."/>
            <person name="Chinwalla A."/>
            <person name="Mardis E.R."/>
            <person name="Wilson R.K."/>
        </authorList>
    </citation>
    <scope>NUCLEOTIDE SEQUENCE [LARGE SCALE GENOMIC DNA]</scope>
    <source>
        <strain evidence="2">DSM 14469</strain>
    </source>
</reference>
<dbReference type="InterPro" id="IPR009061">
    <property type="entry name" value="DNA-bd_dom_put_sf"/>
</dbReference>
<keyword evidence="3" id="KW-1185">Reference proteome</keyword>
<dbReference type="Gene3D" id="1.10.1660.10">
    <property type="match status" value="1"/>
</dbReference>
<dbReference type="GO" id="GO:0003677">
    <property type="term" value="F:DNA binding"/>
    <property type="evidence" value="ECO:0007669"/>
    <property type="project" value="InterPro"/>
</dbReference>
<dbReference type="EMBL" id="ACCL02000008">
    <property type="protein sequence ID" value="EET60868.1"/>
    <property type="molecule type" value="Genomic_DNA"/>
</dbReference>
<feature type="domain" description="HTH merR-type" evidence="1">
    <location>
        <begin position="1"/>
        <end position="68"/>
    </location>
</feature>
<evidence type="ECO:0000313" key="2">
    <source>
        <dbReference type="EMBL" id="EET60868.1"/>
    </source>
</evidence>
<organism evidence="2 3">
    <name type="scientific">Marvinbryantia formatexigens DSM 14469</name>
    <dbReference type="NCBI Taxonomy" id="478749"/>
    <lineage>
        <taxon>Bacteria</taxon>
        <taxon>Bacillati</taxon>
        <taxon>Bacillota</taxon>
        <taxon>Clostridia</taxon>
        <taxon>Lachnospirales</taxon>
        <taxon>Lachnospiraceae</taxon>
        <taxon>Marvinbryantia</taxon>
    </lineage>
</organism>
<evidence type="ECO:0000313" key="3">
    <source>
        <dbReference type="Proteomes" id="UP000005561"/>
    </source>
</evidence>
<comment type="caution">
    <text evidence="2">The sequence shown here is derived from an EMBL/GenBank/DDBJ whole genome shotgun (WGS) entry which is preliminary data.</text>
</comment>
<dbReference type="InterPro" id="IPR000551">
    <property type="entry name" value="MerR-type_HTH_dom"/>
</dbReference>
<evidence type="ECO:0000259" key="1">
    <source>
        <dbReference type="PROSITE" id="PS50937"/>
    </source>
</evidence>
<protein>
    <recommendedName>
        <fullName evidence="1">HTH merR-type domain-containing protein</fullName>
    </recommendedName>
</protein>
<dbReference type="OrthoDB" id="9811174at2"/>
<dbReference type="SUPFAM" id="SSF46955">
    <property type="entry name" value="Putative DNA-binding domain"/>
    <property type="match status" value="1"/>
</dbReference>
<accession>C6LE85</accession>
<dbReference type="Pfam" id="PF13411">
    <property type="entry name" value="MerR_1"/>
    <property type="match status" value="1"/>
</dbReference>
<dbReference type="eggNOG" id="COG0789">
    <property type="taxonomic scope" value="Bacteria"/>
</dbReference>
<sequence length="116" mass="14284">MTIQEASERYQIPMEILKEYEKWNLCDQVKKVMGNWQYDDEDLQRLGMIMTLHNIGFQEKEIEQYMKLYLRGDVTTAERMRILKQKRDQTLDEIHFQEKRLEDLDYLRYKTQKGKE</sequence>
<proteinExistence type="predicted"/>
<dbReference type="STRING" id="168384.SAMN05660368_00443"/>
<dbReference type="Proteomes" id="UP000005561">
    <property type="component" value="Unassembled WGS sequence"/>
</dbReference>
<dbReference type="PROSITE" id="PS50937">
    <property type="entry name" value="HTH_MERR_2"/>
    <property type="match status" value="1"/>
</dbReference>